<organism evidence="4 5">
    <name type="scientific">Pogonomyrmex barbatus</name>
    <name type="common">red harvester ant</name>
    <dbReference type="NCBI Taxonomy" id="144034"/>
    <lineage>
        <taxon>Eukaryota</taxon>
        <taxon>Metazoa</taxon>
        <taxon>Ecdysozoa</taxon>
        <taxon>Arthropoda</taxon>
        <taxon>Hexapoda</taxon>
        <taxon>Insecta</taxon>
        <taxon>Pterygota</taxon>
        <taxon>Neoptera</taxon>
        <taxon>Endopterygota</taxon>
        <taxon>Hymenoptera</taxon>
        <taxon>Apocrita</taxon>
        <taxon>Aculeata</taxon>
        <taxon>Formicoidea</taxon>
        <taxon>Formicidae</taxon>
        <taxon>Myrmicinae</taxon>
        <taxon>Pogonomyrmex</taxon>
    </lineage>
</organism>
<reference evidence="5" key="1">
    <citation type="submission" date="2025-08" db="UniProtKB">
        <authorList>
            <consortium name="RefSeq"/>
        </authorList>
    </citation>
    <scope>IDENTIFICATION</scope>
</reference>
<dbReference type="Gene3D" id="3.30.70.270">
    <property type="match status" value="1"/>
</dbReference>
<dbReference type="GO" id="GO:0003824">
    <property type="term" value="F:catalytic activity"/>
    <property type="evidence" value="ECO:0007669"/>
    <property type="project" value="UniProtKB-KW"/>
</dbReference>
<keyword evidence="1" id="KW-0511">Multifunctional enzyme</keyword>
<dbReference type="PANTHER" id="PTHR37984">
    <property type="entry name" value="PROTEIN CBG26694"/>
    <property type="match status" value="1"/>
</dbReference>
<accession>A0A6I9VVQ7</accession>
<evidence type="ECO:0000259" key="3">
    <source>
        <dbReference type="PROSITE" id="PS50994"/>
    </source>
</evidence>
<dbReference type="InterPro" id="IPR043502">
    <property type="entry name" value="DNA/RNA_pol_sf"/>
</dbReference>
<feature type="domain" description="Integrase catalytic" evidence="3">
    <location>
        <begin position="100"/>
        <end position="239"/>
    </location>
</feature>
<evidence type="ECO:0000256" key="1">
    <source>
        <dbReference type="ARBA" id="ARBA00023268"/>
    </source>
</evidence>
<dbReference type="InterPro" id="IPR041577">
    <property type="entry name" value="RT_RNaseH_2"/>
</dbReference>
<evidence type="ECO:0000313" key="5">
    <source>
        <dbReference type="RefSeq" id="XP_011632243.1"/>
    </source>
</evidence>
<evidence type="ECO:0000313" key="4">
    <source>
        <dbReference type="Proteomes" id="UP000504615"/>
    </source>
</evidence>
<dbReference type="SUPFAM" id="SSF56672">
    <property type="entry name" value="DNA/RNA polymerases"/>
    <property type="match status" value="1"/>
</dbReference>
<protein>
    <submittedName>
        <fullName evidence="5">Uncharacterized protein LOC105423934</fullName>
    </submittedName>
</protein>
<evidence type="ECO:0000256" key="2">
    <source>
        <dbReference type="SAM" id="MobiDB-lite"/>
    </source>
</evidence>
<dbReference type="OrthoDB" id="7553913at2759"/>
<dbReference type="Proteomes" id="UP000504615">
    <property type="component" value="Unplaced"/>
</dbReference>
<dbReference type="InterPro" id="IPR012337">
    <property type="entry name" value="RNaseH-like_sf"/>
</dbReference>
<dbReference type="AlphaFoldDB" id="A0A6I9VVQ7"/>
<feature type="region of interest" description="Disordered" evidence="2">
    <location>
        <begin position="291"/>
        <end position="342"/>
    </location>
</feature>
<dbReference type="RefSeq" id="XP_011632243.1">
    <property type="nucleotide sequence ID" value="XM_011633941.1"/>
</dbReference>
<dbReference type="KEGG" id="pbar:105423934"/>
<dbReference type="GO" id="GO:0071897">
    <property type="term" value="P:DNA biosynthetic process"/>
    <property type="evidence" value="ECO:0007669"/>
    <property type="project" value="UniProtKB-ARBA"/>
</dbReference>
<dbReference type="InterPro" id="IPR043128">
    <property type="entry name" value="Rev_trsase/Diguanyl_cyclase"/>
</dbReference>
<gene>
    <name evidence="5" type="primary">LOC105423934</name>
</gene>
<feature type="compositionally biased region" description="Basic and acidic residues" evidence="2">
    <location>
        <begin position="302"/>
        <end position="324"/>
    </location>
</feature>
<sequence length="342" mass="38311">MVNDTLVFLIRSSRKEHDTNLFKILQRLEERGWKLRSEKCKFALEEIKYLGIIINANSIAADPAAIKAIVEMPKPTSVTQEQEAALQQIKQIMLSPLLLEHYDPRKIVAADASSTGIGGVFLQRDIDGREQTNGFINSCGDESLFSLWIKPLLALLRTDNIKGLKPTTAARLKRWAIRLLRYGPLEILVSDHGTQFTADNFANLCKEFQITHLLSPVNHPQSNGQAERMVDSVKRAIAKDPGGQIGGNKTFYIVTDIHHVIRLRRKISCRIILWTQDNHTIQQVISKIKKKSKAAPTQPDLALDKTQKGVSSSEDHIPPEDRSSDSAPAQAPPADDFKTYSY</sequence>
<dbReference type="InterPro" id="IPR050951">
    <property type="entry name" value="Retrovirus_Pol_polyprotein"/>
</dbReference>
<dbReference type="GO" id="GO:0042575">
    <property type="term" value="C:DNA polymerase complex"/>
    <property type="evidence" value="ECO:0007669"/>
    <property type="project" value="UniProtKB-ARBA"/>
</dbReference>
<name>A0A6I9VVQ7_9HYME</name>
<dbReference type="GeneID" id="105423934"/>
<keyword evidence="4" id="KW-1185">Reference proteome</keyword>
<feature type="compositionally biased region" description="Low complexity" evidence="2">
    <location>
        <begin position="325"/>
        <end position="334"/>
    </location>
</feature>
<dbReference type="Gene3D" id="3.30.420.10">
    <property type="entry name" value="Ribonuclease H-like superfamily/Ribonuclease H"/>
    <property type="match status" value="1"/>
</dbReference>
<dbReference type="InterPro" id="IPR036397">
    <property type="entry name" value="RNaseH_sf"/>
</dbReference>
<dbReference type="SUPFAM" id="SSF53098">
    <property type="entry name" value="Ribonuclease H-like"/>
    <property type="match status" value="1"/>
</dbReference>
<proteinExistence type="predicted"/>
<dbReference type="InterPro" id="IPR001584">
    <property type="entry name" value="Integrase_cat-core"/>
</dbReference>
<dbReference type="PANTHER" id="PTHR37984:SF5">
    <property type="entry name" value="PROTEIN NYNRIN-LIKE"/>
    <property type="match status" value="1"/>
</dbReference>
<dbReference type="GO" id="GO:0015074">
    <property type="term" value="P:DNA integration"/>
    <property type="evidence" value="ECO:0007669"/>
    <property type="project" value="InterPro"/>
</dbReference>
<dbReference type="PROSITE" id="PS50994">
    <property type="entry name" value="INTEGRASE"/>
    <property type="match status" value="1"/>
</dbReference>
<dbReference type="GO" id="GO:0003676">
    <property type="term" value="F:nucleic acid binding"/>
    <property type="evidence" value="ECO:0007669"/>
    <property type="project" value="InterPro"/>
</dbReference>
<dbReference type="Pfam" id="PF17919">
    <property type="entry name" value="RT_RNaseH_2"/>
    <property type="match status" value="1"/>
</dbReference>